<name>A0A9X2J2J3_9SPHN</name>
<evidence type="ECO:0000313" key="3">
    <source>
        <dbReference type="Proteomes" id="UP001155128"/>
    </source>
</evidence>
<dbReference type="AlphaFoldDB" id="A0A9X2J2J3"/>
<dbReference type="Proteomes" id="UP001155128">
    <property type="component" value="Unassembled WGS sequence"/>
</dbReference>
<accession>A0A9X2J2J3</accession>
<organism evidence="2 3">
    <name type="scientific">Sphingomicrobium sediminis</name>
    <dbReference type="NCBI Taxonomy" id="2950949"/>
    <lineage>
        <taxon>Bacteria</taxon>
        <taxon>Pseudomonadati</taxon>
        <taxon>Pseudomonadota</taxon>
        <taxon>Alphaproteobacteria</taxon>
        <taxon>Sphingomonadales</taxon>
        <taxon>Sphingomonadaceae</taxon>
        <taxon>Sphingomicrobium</taxon>
    </lineage>
</organism>
<keyword evidence="3" id="KW-1185">Reference proteome</keyword>
<keyword evidence="1" id="KW-0732">Signal</keyword>
<feature type="chain" id="PRO_5040985412" evidence="1">
    <location>
        <begin position="26"/>
        <end position="171"/>
    </location>
</feature>
<comment type="caution">
    <text evidence="2">The sequence shown here is derived from an EMBL/GenBank/DDBJ whole genome shotgun (WGS) entry which is preliminary data.</text>
</comment>
<reference evidence="2" key="1">
    <citation type="submission" date="2022-06" db="EMBL/GenBank/DDBJ databases">
        <title>Sphingomicrobium sedimins sp. nov., a marine bacterium isolated from tidal flat.</title>
        <authorList>
            <person name="Kim C.-H."/>
            <person name="Yoo Y."/>
            <person name="Kim J.-J."/>
        </authorList>
    </citation>
    <scope>NUCLEOTIDE SEQUENCE</scope>
    <source>
        <strain evidence="2">GRR-S6-50</strain>
    </source>
</reference>
<proteinExistence type="predicted"/>
<dbReference type="RefSeq" id="WP_252115179.1">
    <property type="nucleotide sequence ID" value="NZ_JAMSHT010000001.1"/>
</dbReference>
<evidence type="ECO:0000256" key="1">
    <source>
        <dbReference type="SAM" id="SignalP"/>
    </source>
</evidence>
<protein>
    <submittedName>
        <fullName evidence="2">Uncharacterized protein</fullName>
    </submittedName>
</protein>
<feature type="signal peptide" evidence="1">
    <location>
        <begin position="1"/>
        <end position="25"/>
    </location>
</feature>
<sequence length="171" mass="18135">MGIRTTVMLAATIGGLNLAAPPAAAQDYWVSAKTDDTLGIVDIDSIVRLGGDIVEIEAWYLYSEPRGGQFYGVGGTVQYDCANGKYRLVIANGRGEDGSLNYGPEESNSPWNDLAANAVGASNYDLACGNISIRKFQAENEDVPDDLAGLVVTVRMANSIETAVEGLEIKN</sequence>
<dbReference type="EMBL" id="JAMSHT010000001">
    <property type="protein sequence ID" value="MCM8558353.1"/>
    <property type="molecule type" value="Genomic_DNA"/>
</dbReference>
<evidence type="ECO:0000313" key="2">
    <source>
        <dbReference type="EMBL" id="MCM8558353.1"/>
    </source>
</evidence>
<gene>
    <name evidence="2" type="ORF">NDO55_11040</name>
</gene>